<evidence type="ECO:0000313" key="2">
    <source>
        <dbReference type="Proteomes" id="UP000648187"/>
    </source>
</evidence>
<proteinExistence type="predicted"/>
<protein>
    <submittedName>
        <fullName evidence="1">Uncharacterized protein</fullName>
    </submittedName>
</protein>
<gene>
    <name evidence="1" type="ORF">HW555_003752</name>
</gene>
<comment type="caution">
    <text evidence="1">The sequence shown here is derived from an EMBL/GenBank/DDBJ whole genome shotgun (WGS) entry which is preliminary data.</text>
</comment>
<reference evidence="1" key="1">
    <citation type="submission" date="2020-08" db="EMBL/GenBank/DDBJ databases">
        <title>Spodoptera exigua strain:BAW_Kor-Di-RS1 Genome sequencing and assembly.</title>
        <authorList>
            <person name="Kim J."/>
            <person name="Nam H.Y."/>
            <person name="Kwon M."/>
            <person name="Choi J.H."/>
            <person name="Cho S.R."/>
            <person name="Kim G.-H."/>
        </authorList>
    </citation>
    <scope>NUCLEOTIDE SEQUENCE</scope>
    <source>
        <strain evidence="1">BAW_Kor-Di-RS1</strain>
        <tissue evidence="1">Whole-body</tissue>
    </source>
</reference>
<sequence>MIFYLAFSKKELGVRDPAVRNECGETRSIGLVYKIM</sequence>
<dbReference type="EMBL" id="JACKWZ010000039">
    <property type="protein sequence ID" value="KAF9419753.1"/>
    <property type="molecule type" value="Genomic_DNA"/>
</dbReference>
<dbReference type="AlphaFoldDB" id="A0A835L601"/>
<keyword evidence="2" id="KW-1185">Reference proteome</keyword>
<organism evidence="1 2">
    <name type="scientific">Spodoptera exigua</name>
    <name type="common">Beet armyworm</name>
    <name type="synonym">Noctua fulgens</name>
    <dbReference type="NCBI Taxonomy" id="7107"/>
    <lineage>
        <taxon>Eukaryota</taxon>
        <taxon>Metazoa</taxon>
        <taxon>Ecdysozoa</taxon>
        <taxon>Arthropoda</taxon>
        <taxon>Hexapoda</taxon>
        <taxon>Insecta</taxon>
        <taxon>Pterygota</taxon>
        <taxon>Neoptera</taxon>
        <taxon>Endopterygota</taxon>
        <taxon>Lepidoptera</taxon>
        <taxon>Glossata</taxon>
        <taxon>Ditrysia</taxon>
        <taxon>Noctuoidea</taxon>
        <taxon>Noctuidae</taxon>
        <taxon>Amphipyrinae</taxon>
        <taxon>Spodoptera</taxon>
    </lineage>
</organism>
<accession>A0A835L601</accession>
<dbReference type="Proteomes" id="UP000648187">
    <property type="component" value="Unassembled WGS sequence"/>
</dbReference>
<evidence type="ECO:0000313" key="1">
    <source>
        <dbReference type="EMBL" id="KAF9419753.1"/>
    </source>
</evidence>
<name>A0A835L601_SPOEX</name>